<keyword evidence="2" id="KW-1185">Reference proteome</keyword>
<proteinExistence type="predicted"/>
<gene>
    <name evidence="1" type="ORF">HPB49_024942</name>
</gene>
<name>A0ACB8CIG5_DERSI</name>
<sequence length="222" mass="24703">MAHSMLPSFPFFDARATDANNVGTEWLKWVKRFENFIVACGITADARKTALLLHYVGEEVYDIYCSLPDSPAAATASTVSSTDGSSNATPLYTAARKKLDGYFAPRVNPTFEIYRFRQANQMENESLDAFYARLRQLVKPCAFADADTEIKNQILLFFKDASTVQMERHQDQPNMLDLDDAAVPVTVTLQATAQLLLVKLHQQLPRPPHSGTPNEQGNDLSA</sequence>
<dbReference type="Proteomes" id="UP000821865">
    <property type="component" value="Chromosome 7"/>
</dbReference>
<comment type="caution">
    <text evidence="1">The sequence shown here is derived from an EMBL/GenBank/DDBJ whole genome shotgun (WGS) entry which is preliminary data.</text>
</comment>
<reference evidence="1" key="1">
    <citation type="submission" date="2020-05" db="EMBL/GenBank/DDBJ databases">
        <title>Large-scale comparative analyses of tick genomes elucidate their genetic diversity and vector capacities.</title>
        <authorList>
            <person name="Jia N."/>
            <person name="Wang J."/>
            <person name="Shi W."/>
            <person name="Du L."/>
            <person name="Sun Y."/>
            <person name="Zhan W."/>
            <person name="Jiang J."/>
            <person name="Wang Q."/>
            <person name="Zhang B."/>
            <person name="Ji P."/>
            <person name="Sakyi L.B."/>
            <person name="Cui X."/>
            <person name="Yuan T."/>
            <person name="Jiang B."/>
            <person name="Yang W."/>
            <person name="Lam T.T.-Y."/>
            <person name="Chang Q."/>
            <person name="Ding S."/>
            <person name="Wang X."/>
            <person name="Zhu J."/>
            <person name="Ruan X."/>
            <person name="Zhao L."/>
            <person name="Wei J."/>
            <person name="Que T."/>
            <person name="Du C."/>
            <person name="Cheng J."/>
            <person name="Dai P."/>
            <person name="Han X."/>
            <person name="Huang E."/>
            <person name="Gao Y."/>
            <person name="Liu J."/>
            <person name="Shao H."/>
            <person name="Ye R."/>
            <person name="Li L."/>
            <person name="Wei W."/>
            <person name="Wang X."/>
            <person name="Wang C."/>
            <person name="Yang T."/>
            <person name="Huo Q."/>
            <person name="Li W."/>
            <person name="Guo W."/>
            <person name="Chen H."/>
            <person name="Zhou L."/>
            <person name="Ni X."/>
            <person name="Tian J."/>
            <person name="Zhou Y."/>
            <person name="Sheng Y."/>
            <person name="Liu T."/>
            <person name="Pan Y."/>
            <person name="Xia L."/>
            <person name="Li J."/>
            <person name="Zhao F."/>
            <person name="Cao W."/>
        </authorList>
    </citation>
    <scope>NUCLEOTIDE SEQUENCE</scope>
    <source>
        <strain evidence="1">Dsil-2018</strain>
    </source>
</reference>
<protein>
    <submittedName>
        <fullName evidence="1">Uncharacterized protein</fullName>
    </submittedName>
</protein>
<organism evidence="1 2">
    <name type="scientific">Dermacentor silvarum</name>
    <name type="common">Tick</name>
    <dbReference type="NCBI Taxonomy" id="543639"/>
    <lineage>
        <taxon>Eukaryota</taxon>
        <taxon>Metazoa</taxon>
        <taxon>Ecdysozoa</taxon>
        <taxon>Arthropoda</taxon>
        <taxon>Chelicerata</taxon>
        <taxon>Arachnida</taxon>
        <taxon>Acari</taxon>
        <taxon>Parasitiformes</taxon>
        <taxon>Ixodida</taxon>
        <taxon>Ixodoidea</taxon>
        <taxon>Ixodidae</taxon>
        <taxon>Rhipicephalinae</taxon>
        <taxon>Dermacentor</taxon>
    </lineage>
</organism>
<evidence type="ECO:0000313" key="2">
    <source>
        <dbReference type="Proteomes" id="UP000821865"/>
    </source>
</evidence>
<accession>A0ACB8CIG5</accession>
<dbReference type="EMBL" id="CM023476">
    <property type="protein sequence ID" value="KAH7942530.1"/>
    <property type="molecule type" value="Genomic_DNA"/>
</dbReference>
<evidence type="ECO:0000313" key="1">
    <source>
        <dbReference type="EMBL" id="KAH7942530.1"/>
    </source>
</evidence>